<evidence type="ECO:0000256" key="3">
    <source>
        <dbReference type="ARBA" id="ARBA00022989"/>
    </source>
</evidence>
<evidence type="ECO:0000256" key="1">
    <source>
        <dbReference type="ARBA" id="ARBA00004141"/>
    </source>
</evidence>
<dbReference type="AlphaFoldDB" id="A0A162V8X5"/>
<keyword evidence="2" id="KW-0812">Transmembrane</keyword>
<keyword evidence="4" id="KW-0472">Membrane</keyword>
<keyword evidence="3" id="KW-1133">Transmembrane helix</keyword>
<evidence type="ECO:0000256" key="4">
    <source>
        <dbReference type="ARBA" id="ARBA00023136"/>
    </source>
</evidence>
<evidence type="ECO:0000256" key="2">
    <source>
        <dbReference type="ARBA" id="ARBA00022692"/>
    </source>
</evidence>
<dbReference type="STRING" id="5454.A0A162V8X5"/>
<protein>
    <submittedName>
        <fullName evidence="5">Uncharacterized protein</fullName>
    </submittedName>
</protein>
<name>A0A162V8X5_DIDRA</name>
<dbReference type="Pfam" id="PF12430">
    <property type="entry name" value="ABA_GPCR"/>
    <property type="match status" value="1"/>
</dbReference>
<evidence type="ECO:0000313" key="5">
    <source>
        <dbReference type="EMBL" id="KZM18295.1"/>
    </source>
</evidence>
<reference evidence="5 6" key="1">
    <citation type="journal article" date="2016" name="Sci. Rep.">
        <title>Draft genome sequencing and secretome analysis of fungal phytopathogen Ascochyta rabiei provides insight into the necrotrophic effector repertoire.</title>
        <authorList>
            <person name="Verma S."/>
            <person name="Gazara R.K."/>
            <person name="Nizam S."/>
            <person name="Parween S."/>
            <person name="Chattopadhyay D."/>
            <person name="Verma P.K."/>
        </authorList>
    </citation>
    <scope>NUCLEOTIDE SEQUENCE [LARGE SCALE GENOMIC DNA]</scope>
    <source>
        <strain evidence="5 6">ArDII</strain>
    </source>
</reference>
<dbReference type="GO" id="GO:0016020">
    <property type="term" value="C:membrane"/>
    <property type="evidence" value="ECO:0007669"/>
    <property type="project" value="UniProtKB-SubCell"/>
</dbReference>
<keyword evidence="6" id="KW-1185">Reference proteome</keyword>
<dbReference type="InterPro" id="IPR015672">
    <property type="entry name" value="GPHR/GTG"/>
</dbReference>
<proteinExistence type="predicted"/>
<organism evidence="5 6">
    <name type="scientific">Didymella rabiei</name>
    <name type="common">Chickpea ascochyta blight fungus</name>
    <name type="synonym">Mycosphaerella rabiei</name>
    <dbReference type="NCBI Taxonomy" id="5454"/>
    <lineage>
        <taxon>Eukaryota</taxon>
        <taxon>Fungi</taxon>
        <taxon>Dikarya</taxon>
        <taxon>Ascomycota</taxon>
        <taxon>Pezizomycotina</taxon>
        <taxon>Dothideomycetes</taxon>
        <taxon>Pleosporomycetidae</taxon>
        <taxon>Pleosporales</taxon>
        <taxon>Pleosporineae</taxon>
        <taxon>Didymellaceae</taxon>
        <taxon>Ascochyta</taxon>
    </lineage>
</organism>
<dbReference type="Pfam" id="PF12537">
    <property type="entry name" value="GPHR_N"/>
    <property type="match status" value="1"/>
</dbReference>
<comment type="caution">
    <text evidence="5">The sequence shown here is derived from an EMBL/GenBank/DDBJ whole genome shotgun (WGS) entry which is preliminary data.</text>
</comment>
<comment type="subcellular location">
    <subcellularLocation>
        <location evidence="1">Membrane</location>
        <topology evidence="1">Multi-pass membrane protein</topology>
    </subcellularLocation>
</comment>
<dbReference type="PANTHER" id="PTHR15948">
    <property type="entry name" value="G-PROTEIN COUPLED RECEPTOR 89-RELATED"/>
    <property type="match status" value="1"/>
</dbReference>
<dbReference type="OrthoDB" id="264392at2759"/>
<dbReference type="Proteomes" id="UP000076837">
    <property type="component" value="Unassembled WGS sequence"/>
</dbReference>
<gene>
    <name evidence="5" type="ORF">ST47_g10577</name>
</gene>
<evidence type="ECO:0000313" key="6">
    <source>
        <dbReference type="Proteomes" id="UP000076837"/>
    </source>
</evidence>
<dbReference type="EMBL" id="JYNV01000335">
    <property type="protein sequence ID" value="KZM18295.1"/>
    <property type="molecule type" value="Genomic_DNA"/>
</dbReference>
<sequence>MVSLQDDCDECVPAYMVQRGPVKTIISALPFLLTFLVVALGVSQKLFPVLSGHTDRKAHHNDARLPKSASREQTPLVKKLQLNARSLAVVIFSTNIALSAVLAELIFCEITSTGNRATRTLALKLTLPSLLFLLVVATPALEIHSVVSGAGWSTGGSQSGRRRVAWVLEGCGLAVWLAAFWYLGSGLLGTYLHEESYVHNHTFSEGCLERIGVIGISMMASLTGFAAVSSLWQTFGVKYRPVSDTDISRKQAGIQATNDMLLAKESRLRAIERKLTDHPQEGLMGRVVGTIRGNPDLQERNMLQLEIQGLETMRHTLQNSQNVLQNRRQTQLRSHTAYGRILNAFSFVFAIYCAYRIIATSVTILRRFSSSSASFASSDPINNFLALFAKHWDPTIDRVAWSRTISFLLSGVILLLSFNAVLQTFYLFSRAAPGILHHAQANFALLISQIAATYVISSALLLRSNLPVEMKSAISDALGAPLEPSFTEKWFEGWFLAASLVTAVGLWAGKRLKGDGWDEDVEEEGYIEMGKRS</sequence>
<dbReference type="PANTHER" id="PTHR15948:SF0">
    <property type="entry name" value="GOLGI PH REGULATOR A-RELATED"/>
    <property type="match status" value="1"/>
</dbReference>
<accession>A0A162V8X5</accession>
<dbReference type="InterPro" id="IPR022535">
    <property type="entry name" value="Golgi_pH-regulator_cons_dom"/>
</dbReference>
<dbReference type="InterPro" id="IPR025969">
    <property type="entry name" value="ABA_GPCR_dom"/>
</dbReference>